<accession>A0A9R0DD55</accession>
<feature type="region of interest" description="Disordered" evidence="1">
    <location>
        <begin position="48"/>
        <end position="84"/>
    </location>
</feature>
<sequence>MLIMSVRLFISLVFITKIFADDISSEIFSPSSDHLVYNVHAPRKLVNEPIDEPAGGAAVPPVPTGIEEKPEDDINKTDEEEEDIDAENSEAIISYPPYGSYQVTEAVLDIPDDRTKAGPIHIFYTKRPQLNIANATDKVTVTEANSNIPKNKKNRVSIHIDAEFEKEEIKENKVVGFLKGVKECFQNLQKGFIDGVYKFFHKNEDVTVDKEKNYAVNEY</sequence>
<dbReference type="AlphaFoldDB" id="A0A9R0DD55"/>
<feature type="signal peptide" evidence="2">
    <location>
        <begin position="1"/>
        <end position="20"/>
    </location>
</feature>
<keyword evidence="2" id="KW-0732">Signal</keyword>
<evidence type="ECO:0000256" key="2">
    <source>
        <dbReference type="SAM" id="SignalP"/>
    </source>
</evidence>
<keyword evidence="3" id="KW-1185">Reference proteome</keyword>
<feature type="chain" id="PRO_5040374889" evidence="2">
    <location>
        <begin position="21"/>
        <end position="219"/>
    </location>
</feature>
<evidence type="ECO:0000256" key="1">
    <source>
        <dbReference type="SAM" id="MobiDB-lite"/>
    </source>
</evidence>
<name>A0A9R0DD55_SPOFR</name>
<feature type="compositionally biased region" description="Basic and acidic residues" evidence="1">
    <location>
        <begin position="66"/>
        <end position="77"/>
    </location>
</feature>
<dbReference type="RefSeq" id="XP_035448820.2">
    <property type="nucleotide sequence ID" value="XM_035592927.2"/>
</dbReference>
<organism evidence="3 4">
    <name type="scientific">Spodoptera frugiperda</name>
    <name type="common">Fall armyworm</name>
    <dbReference type="NCBI Taxonomy" id="7108"/>
    <lineage>
        <taxon>Eukaryota</taxon>
        <taxon>Metazoa</taxon>
        <taxon>Ecdysozoa</taxon>
        <taxon>Arthropoda</taxon>
        <taxon>Hexapoda</taxon>
        <taxon>Insecta</taxon>
        <taxon>Pterygota</taxon>
        <taxon>Neoptera</taxon>
        <taxon>Endopterygota</taxon>
        <taxon>Lepidoptera</taxon>
        <taxon>Glossata</taxon>
        <taxon>Ditrysia</taxon>
        <taxon>Noctuoidea</taxon>
        <taxon>Noctuidae</taxon>
        <taxon>Amphipyrinae</taxon>
        <taxon>Spodoptera</taxon>
    </lineage>
</organism>
<dbReference type="OrthoDB" id="7492064at2759"/>
<reference evidence="4" key="1">
    <citation type="submission" date="2025-08" db="UniProtKB">
        <authorList>
            <consortium name="RefSeq"/>
        </authorList>
    </citation>
    <scope>IDENTIFICATION</scope>
    <source>
        <tissue evidence="4">Whole larval tissue</tissue>
    </source>
</reference>
<evidence type="ECO:0000313" key="3">
    <source>
        <dbReference type="Proteomes" id="UP000829999"/>
    </source>
</evidence>
<gene>
    <name evidence="4" type="primary">LOC118275071</name>
</gene>
<evidence type="ECO:0000313" key="4">
    <source>
        <dbReference type="RefSeq" id="XP_035448820.2"/>
    </source>
</evidence>
<protein>
    <submittedName>
        <fullName evidence="4">Uncharacterized protein LOC118275071</fullName>
    </submittedName>
</protein>
<dbReference type="Proteomes" id="UP000829999">
    <property type="component" value="Chromosome 11"/>
</dbReference>
<proteinExistence type="predicted"/>
<dbReference type="GeneID" id="118275071"/>